<dbReference type="Gene3D" id="1.10.268.10">
    <property type="entry name" value="Topoisomerase, domain 3"/>
    <property type="match status" value="1"/>
</dbReference>
<dbReference type="InterPro" id="IPR005743">
    <property type="entry name" value="GyrA"/>
</dbReference>
<keyword evidence="9" id="KW-0963">Cytoplasm</keyword>
<comment type="function">
    <text evidence="9">A type II topoisomerase that negatively supercoils closed circular double-stranded (ds) DNA in an ATP-dependent manner to modulate DNA topology and maintain chromosomes in an underwound state. Negative supercoiling favors strand separation, and DNA replication, transcription, recombination and repair, all of which involve strand separation. Also able to catalyze the interconversion of other topological isomers of dsDNA rings, including catenanes and knotted rings. Type II topoisomerases break and join 2 DNA strands simultaneously in an ATP-dependent manner.</text>
</comment>
<reference evidence="13 18" key="3">
    <citation type="journal article" date="2018" name="Nat. Biotechnol.">
        <title>A standardized bacterial taxonomy based on genome phylogeny substantially revises the tree of life.</title>
        <authorList>
            <person name="Parks D.H."/>
            <person name="Chuvochina M."/>
            <person name="Waite D.W."/>
            <person name="Rinke C."/>
            <person name="Skarshewski A."/>
            <person name="Chaumeil P.A."/>
            <person name="Hugenholtz P."/>
        </authorList>
    </citation>
    <scope>NUCLEOTIDE SEQUENCE [LARGE SCALE GENOMIC DNA]</scope>
    <source>
        <strain evidence="13">UBA9905</strain>
    </source>
</reference>
<dbReference type="FunFam" id="3.30.1360.40:FF:000002">
    <property type="entry name" value="DNA gyrase subunit A"/>
    <property type="match status" value="1"/>
</dbReference>
<dbReference type="NCBIfam" id="NF004044">
    <property type="entry name" value="PRK05561.1"/>
    <property type="match status" value="1"/>
</dbReference>
<comment type="similarity">
    <text evidence="2 9">Belongs to the type II topoisomerase GyrA/ParC subunit family.</text>
</comment>
<dbReference type="InterPro" id="IPR013757">
    <property type="entry name" value="Topo_IIA_A_a_sf"/>
</dbReference>
<dbReference type="Proteomes" id="UP000054260">
    <property type="component" value="Unassembled WGS sequence"/>
</dbReference>
<dbReference type="GO" id="GO:0003677">
    <property type="term" value="F:DNA binding"/>
    <property type="evidence" value="ECO:0007669"/>
    <property type="project" value="UniProtKB-UniRule"/>
</dbReference>
<dbReference type="SMART" id="SM00434">
    <property type="entry name" value="TOP4c"/>
    <property type="match status" value="1"/>
</dbReference>
<dbReference type="Proteomes" id="UP000055014">
    <property type="component" value="Unassembled WGS sequence"/>
</dbReference>
<dbReference type="EMBL" id="DQBS01000019">
    <property type="protein sequence ID" value="HCO69123.1"/>
    <property type="molecule type" value="Genomic_DNA"/>
</dbReference>
<feature type="short sequence motif" description="GyrA-box" evidence="9">
    <location>
        <begin position="523"/>
        <end position="529"/>
    </location>
</feature>
<comment type="subunit">
    <text evidence="9">Heterotetramer, composed of two GyrA and two GyrB chains. In the heterotetramer, GyrA contains the active site tyrosine that forms a transient covalent intermediate with DNA, while GyrB binds cofactors and catalyzes ATP hydrolysis.</text>
</comment>
<dbReference type="SUPFAM" id="SSF56719">
    <property type="entry name" value="Type II DNA topoisomerase"/>
    <property type="match status" value="1"/>
</dbReference>
<dbReference type="Proteomes" id="UP000264215">
    <property type="component" value="Unassembled WGS sequence"/>
</dbReference>
<reference evidence="16 17" key="2">
    <citation type="journal article" date="2015" name="MBio">
        <title>Genome-Resolved Metagenomic Analysis Reveals Roles for Candidate Phyla and Other Microbial Community Members in Biogeochemical Transformations in Oil Reservoirs.</title>
        <authorList>
            <person name="Hu P."/>
            <person name="Tom L."/>
            <person name="Singh A."/>
            <person name="Thomas B.C."/>
            <person name="Baker B.J."/>
            <person name="Piceno Y.M."/>
            <person name="Andersen G.L."/>
            <person name="Banfield J.F."/>
        </authorList>
    </citation>
    <scope>NUCLEOTIDE SEQUENCE [LARGE SCALE GENOMIC DNA]</scope>
</reference>
<dbReference type="InterPro" id="IPR013760">
    <property type="entry name" value="Topo_IIA-like_dom_sf"/>
</dbReference>
<dbReference type="PANTHER" id="PTHR43493:SF5">
    <property type="entry name" value="DNA GYRASE SUBUNIT A, CHLOROPLASTIC_MITOCHONDRIAL"/>
    <property type="match status" value="1"/>
</dbReference>
<evidence type="ECO:0000256" key="8">
    <source>
        <dbReference type="ARBA" id="ARBA00063644"/>
    </source>
</evidence>
<evidence type="ECO:0000256" key="6">
    <source>
        <dbReference type="ARBA" id="ARBA00023125"/>
    </source>
</evidence>
<dbReference type="PATRIC" id="fig|1236046.5.peg.1172"/>
<dbReference type="NCBIfam" id="NF004043">
    <property type="entry name" value="PRK05560.1"/>
    <property type="match status" value="1"/>
</dbReference>
<proteinExistence type="inferred from homology"/>
<dbReference type="GO" id="GO:0006261">
    <property type="term" value="P:DNA-templated DNA replication"/>
    <property type="evidence" value="ECO:0007669"/>
    <property type="project" value="UniProtKB-UniRule"/>
</dbReference>
<dbReference type="GO" id="GO:0005694">
    <property type="term" value="C:chromosome"/>
    <property type="evidence" value="ECO:0007669"/>
    <property type="project" value="InterPro"/>
</dbReference>
<comment type="miscellaneous">
    <text evidence="9">Few gyrases are as efficient as E.coli at forming negative supercoils. Not all organisms have 2 type II topoisomerases; in organisms with a single type II topoisomerase this enzyme also has to decatenate newly replicated chromosomes.</text>
</comment>
<dbReference type="GO" id="GO:0005737">
    <property type="term" value="C:cytoplasm"/>
    <property type="evidence" value="ECO:0007669"/>
    <property type="project" value="UniProtKB-SubCell"/>
</dbReference>
<dbReference type="NCBIfam" id="TIGR01063">
    <property type="entry name" value="gyrA"/>
    <property type="match status" value="1"/>
</dbReference>
<dbReference type="InterPro" id="IPR006691">
    <property type="entry name" value="GyrA/parC_rep"/>
</dbReference>
<comment type="subunit">
    <text evidence="8">Heterotetramer composed of ParC and ParE.</text>
</comment>
<keyword evidence="7 9" id="KW-0413">Isomerase</keyword>
<dbReference type="EMBL" id="LGGH01000015">
    <property type="protein sequence ID" value="KUK68409.1"/>
    <property type="molecule type" value="Genomic_DNA"/>
</dbReference>
<feature type="domain" description="Topo IIA-type catalytic" evidence="12">
    <location>
        <begin position="31"/>
        <end position="496"/>
    </location>
</feature>
<keyword evidence="4 9" id="KW-0067">ATP-binding</keyword>
<dbReference type="FunFam" id="2.120.10.90:FF:000005">
    <property type="entry name" value="DNA topoisomerase 4 subunit A"/>
    <property type="match status" value="1"/>
</dbReference>
<gene>
    <name evidence="9" type="primary">gyrA</name>
    <name evidence="13" type="ORF">DIT26_00810</name>
    <name evidence="14" type="ORF">XD86_0206</name>
    <name evidence="15" type="ORF">XE02_0226</name>
</gene>
<evidence type="ECO:0000256" key="4">
    <source>
        <dbReference type="ARBA" id="ARBA00022840"/>
    </source>
</evidence>
<dbReference type="Gene3D" id="3.30.1360.40">
    <property type="match status" value="1"/>
</dbReference>
<name>A0A101I985_9BACT</name>
<evidence type="ECO:0000256" key="1">
    <source>
        <dbReference type="ARBA" id="ARBA00000185"/>
    </source>
</evidence>
<protein>
    <recommendedName>
        <fullName evidence="9">DNA gyrase subunit A</fullName>
        <ecNumber evidence="9">5.6.2.2</ecNumber>
    </recommendedName>
</protein>
<evidence type="ECO:0000313" key="15">
    <source>
        <dbReference type="EMBL" id="KUK91058.1"/>
    </source>
</evidence>
<keyword evidence="3 9" id="KW-0547">Nucleotide-binding</keyword>
<evidence type="ECO:0000256" key="7">
    <source>
        <dbReference type="ARBA" id="ARBA00023235"/>
    </source>
</evidence>
<evidence type="ECO:0000313" key="18">
    <source>
        <dbReference type="Proteomes" id="UP000264215"/>
    </source>
</evidence>
<evidence type="ECO:0000313" key="13">
    <source>
        <dbReference type="EMBL" id="HCO69123.1"/>
    </source>
</evidence>
<feature type="coiled-coil region" evidence="11">
    <location>
        <begin position="396"/>
        <end position="453"/>
    </location>
</feature>
<dbReference type="CDD" id="cd00187">
    <property type="entry name" value="TOP4c"/>
    <property type="match status" value="1"/>
</dbReference>
<evidence type="ECO:0000256" key="9">
    <source>
        <dbReference type="HAMAP-Rule" id="MF_01897"/>
    </source>
</evidence>
<feature type="active site" description="O-(5'-phospho-DNA)-tyrosine intermediate" evidence="9 10">
    <location>
        <position position="119"/>
    </location>
</feature>
<evidence type="ECO:0000256" key="11">
    <source>
        <dbReference type="SAM" id="Coils"/>
    </source>
</evidence>
<evidence type="ECO:0000256" key="5">
    <source>
        <dbReference type="ARBA" id="ARBA00023029"/>
    </source>
</evidence>
<evidence type="ECO:0000256" key="3">
    <source>
        <dbReference type="ARBA" id="ARBA00022741"/>
    </source>
</evidence>
<dbReference type="FunFam" id="1.10.268.10:FF:000001">
    <property type="entry name" value="DNA gyrase subunit A"/>
    <property type="match status" value="1"/>
</dbReference>
<keyword evidence="11" id="KW-0175">Coiled coil</keyword>
<sequence>MPEEIIHKNIDDELINSYMLYSMSVIVGRAIPDLRDGLKPVQRRILFGMSELGLRHNQSFKKSARIVGEVMGKFHPHGDAAIYDALVRMSQPFSMRYPLVEGQGNFGSIDRDPPAAMRYTEARMQSLSEELLQDIDKNTVPMLPNFDGSLSEPDVLPTKIPNLLLNGTSGIAVGMMTSIPPHNLGEIVEAVNLLISDPECTVSDLLKYVKGPDFPTGGMIMDAGSIPSIYQEGKGRITVRATAEIEESAGSSQIIVHEIPYNTSKADLIQQIVNATQNHRDLQIRNIRDESDQKGLRVVIELKRGADPNVVLNLLFKHTQLQTTFSVNMLVIDEKKRPRVMNLKQILQGFLSHRFNVIRAKTEYDLEQASRRAHIVEGLTKATRSIDTVVDIIRNSANAEEASKNLMETLEVTQEQSSAILDMRMGKLTGMEIEKLLNEYRDLVARINEYRLILASDEKVYRIIKKELGEIKEKYGDARRTKIDLGNGTDFNIEDVIPDEEIVLMVTKKGYIKSTPLESYRKQGRGGKGVIGVRTGEEDFVVNILTTTRLSKTVIITSKGKAYVLNNHIIDHSSRDSKGKLLANYIKIDPDENVQAVLSTRREEVKGKYLVITTRSGKIKKTEFEAFFNVRVSGIKAIGLNENDRVIDASLTTKDNDTIIISTKNGMVIRFSLEQVRSMGRSAAGVMGIRLKKNDEVVGANIVAAEDERFLFTATQKGGGKRTRISEYRCQNRGGLGVKNIYGLEKIGQVIGTLVVTDDDGVILATKSGMSIRIPISQVRPTGRVTKGVRIVDLKENDIVATMAVVVD</sequence>
<dbReference type="HAMAP" id="MF_01897">
    <property type="entry name" value="GyrA"/>
    <property type="match status" value="1"/>
</dbReference>
<evidence type="ECO:0000313" key="17">
    <source>
        <dbReference type="Proteomes" id="UP000055014"/>
    </source>
</evidence>
<dbReference type="PANTHER" id="PTHR43493">
    <property type="entry name" value="DNA GYRASE/TOPOISOMERASE SUBUNIT A"/>
    <property type="match status" value="1"/>
</dbReference>
<dbReference type="Gene3D" id="3.90.199.10">
    <property type="entry name" value="Topoisomerase II, domain 5"/>
    <property type="match status" value="1"/>
</dbReference>
<evidence type="ECO:0000259" key="12">
    <source>
        <dbReference type="PROSITE" id="PS52040"/>
    </source>
</evidence>
<evidence type="ECO:0000256" key="10">
    <source>
        <dbReference type="PROSITE-ProRule" id="PRU01384"/>
    </source>
</evidence>
<organism evidence="15 17">
    <name type="scientific">Mesotoga infera</name>
    <dbReference type="NCBI Taxonomy" id="1236046"/>
    <lineage>
        <taxon>Bacteria</taxon>
        <taxon>Thermotogati</taxon>
        <taxon>Thermotogota</taxon>
        <taxon>Thermotogae</taxon>
        <taxon>Kosmotogales</taxon>
        <taxon>Kosmotogaceae</taxon>
        <taxon>Mesotoga</taxon>
    </lineage>
</organism>
<evidence type="ECO:0000313" key="14">
    <source>
        <dbReference type="EMBL" id="KUK68409.1"/>
    </source>
</evidence>
<dbReference type="InterPro" id="IPR013758">
    <property type="entry name" value="Topo_IIA_A/C_ab"/>
</dbReference>
<dbReference type="InterPro" id="IPR035516">
    <property type="entry name" value="Gyrase/topoIV_suA_C"/>
</dbReference>
<dbReference type="EC" id="5.6.2.2" evidence="9"/>
<evidence type="ECO:0000256" key="2">
    <source>
        <dbReference type="ARBA" id="ARBA00008263"/>
    </source>
</evidence>
<dbReference type="EMBL" id="LGGW01000010">
    <property type="protein sequence ID" value="KUK91058.1"/>
    <property type="molecule type" value="Genomic_DNA"/>
</dbReference>
<dbReference type="GO" id="GO:0005524">
    <property type="term" value="F:ATP binding"/>
    <property type="evidence" value="ECO:0007669"/>
    <property type="project" value="UniProtKB-UniRule"/>
</dbReference>
<dbReference type="Pfam" id="PF03989">
    <property type="entry name" value="DNA_gyraseA_C"/>
    <property type="match status" value="6"/>
</dbReference>
<evidence type="ECO:0000313" key="16">
    <source>
        <dbReference type="Proteomes" id="UP000054260"/>
    </source>
</evidence>
<dbReference type="Gene3D" id="2.120.10.90">
    <property type="entry name" value="DNA gyrase/topoisomerase IV, subunit A, C-terminal"/>
    <property type="match status" value="1"/>
</dbReference>
<accession>A0A101I985</accession>
<dbReference type="InterPro" id="IPR050220">
    <property type="entry name" value="Type_II_DNA_Topoisomerases"/>
</dbReference>
<dbReference type="GO" id="GO:0006265">
    <property type="term" value="P:DNA topological change"/>
    <property type="evidence" value="ECO:0007669"/>
    <property type="project" value="UniProtKB-UniRule"/>
</dbReference>
<dbReference type="SUPFAM" id="SSF101904">
    <property type="entry name" value="GyrA/ParC C-terminal domain-like"/>
    <property type="match status" value="1"/>
</dbReference>
<dbReference type="Pfam" id="PF00521">
    <property type="entry name" value="DNA_topoisoIV"/>
    <property type="match status" value="1"/>
</dbReference>
<dbReference type="GO" id="GO:0034335">
    <property type="term" value="F:DNA negative supercoiling activity"/>
    <property type="evidence" value="ECO:0007669"/>
    <property type="project" value="UniProtKB-ARBA"/>
</dbReference>
<comment type="subcellular location">
    <subcellularLocation>
        <location evidence="9">Cytoplasm</location>
    </subcellularLocation>
</comment>
<comment type="caution">
    <text evidence="15">The sequence shown here is derived from an EMBL/GenBank/DDBJ whole genome shotgun (WGS) entry which is preliminary data.</text>
</comment>
<dbReference type="InterPro" id="IPR002205">
    <property type="entry name" value="Topo_IIA_dom_A"/>
</dbReference>
<comment type="catalytic activity">
    <reaction evidence="1 9 10">
        <text>ATP-dependent breakage, passage and rejoining of double-stranded DNA.</text>
        <dbReference type="EC" id="5.6.2.2"/>
    </reaction>
</comment>
<keyword evidence="5 9" id="KW-0799">Topoisomerase</keyword>
<reference evidence="15" key="1">
    <citation type="journal article" date="2015" name="MBio">
        <title>Genome-resolved metagenomic analysis reveals roles for candidate phyla and other microbial community members in biogeochemical transformations in oil reservoirs.</title>
        <authorList>
            <person name="Hu P."/>
            <person name="Tom L."/>
            <person name="Singh A."/>
            <person name="Thomas B.C."/>
            <person name="Baker B.J."/>
            <person name="Piceno Y.M."/>
            <person name="Andersen G.L."/>
            <person name="Banfield J.F."/>
        </authorList>
    </citation>
    <scope>NUCLEOTIDE SEQUENCE [LARGE SCALE GENOMIC DNA]</scope>
    <source>
        <strain evidence="14">46_47</strain>
        <strain evidence="15">46_70</strain>
    </source>
</reference>
<dbReference type="PROSITE" id="PS52040">
    <property type="entry name" value="TOPO_IIA"/>
    <property type="match status" value="1"/>
</dbReference>
<dbReference type="AlphaFoldDB" id="A0A101I985"/>
<dbReference type="GO" id="GO:0009330">
    <property type="term" value="C:DNA topoisomerase type II (double strand cut, ATP-hydrolyzing) complex"/>
    <property type="evidence" value="ECO:0007669"/>
    <property type="project" value="TreeGrafter"/>
</dbReference>
<keyword evidence="6 9" id="KW-0238">DNA-binding</keyword>